<proteinExistence type="predicted"/>
<evidence type="ECO:0000313" key="2">
    <source>
        <dbReference type="Proteomes" id="UP000070456"/>
    </source>
</evidence>
<dbReference type="STRING" id="520762.AN619_01710"/>
<dbReference type="RefSeq" id="WP_068554146.1">
    <property type="nucleotide sequence ID" value="NZ_LOEE01000004.1"/>
</dbReference>
<keyword evidence="2" id="KW-1185">Reference proteome</keyword>
<protein>
    <submittedName>
        <fullName evidence="1">Uncharacterized protein</fullName>
    </submittedName>
</protein>
<comment type="caution">
    <text evidence="1">The sequence shown here is derived from an EMBL/GenBank/DDBJ whole genome shotgun (WGS) entry which is preliminary data.</text>
</comment>
<dbReference type="EMBL" id="LOEE01000004">
    <property type="protein sequence ID" value="KXG78645.1"/>
    <property type="molecule type" value="Genomic_DNA"/>
</dbReference>
<reference evidence="1 2" key="1">
    <citation type="submission" date="2015-12" db="EMBL/GenBank/DDBJ databases">
        <title>Draft genome sequence of the thermoanaerobe Thermotalea metallivorans, an isolate from the runoff channel of the Great Artesian Basin, Australia.</title>
        <authorList>
            <person name="Patel B.K."/>
        </authorList>
    </citation>
    <scope>NUCLEOTIDE SEQUENCE [LARGE SCALE GENOMIC DNA]</scope>
    <source>
        <strain evidence="1 2">B2-1</strain>
    </source>
</reference>
<dbReference type="OrthoDB" id="5380039at2"/>
<evidence type="ECO:0000313" key="1">
    <source>
        <dbReference type="EMBL" id="KXG78645.1"/>
    </source>
</evidence>
<dbReference type="Proteomes" id="UP000070456">
    <property type="component" value="Unassembled WGS sequence"/>
</dbReference>
<accession>A0A140LDM0</accession>
<dbReference type="AlphaFoldDB" id="A0A140LDM0"/>
<gene>
    <name evidence="1" type="ORF">AN619_01710</name>
</gene>
<organism evidence="1 2">
    <name type="scientific">Thermotalea metallivorans</name>
    <dbReference type="NCBI Taxonomy" id="520762"/>
    <lineage>
        <taxon>Bacteria</taxon>
        <taxon>Bacillati</taxon>
        <taxon>Bacillota</taxon>
        <taxon>Clostridia</taxon>
        <taxon>Peptostreptococcales</taxon>
        <taxon>Thermotaleaceae</taxon>
        <taxon>Thermotalea</taxon>
    </lineage>
</organism>
<name>A0A140LDM0_9FIRM</name>
<sequence length="282" mass="33131">MKKRFFLAFLVLFVAFCYRLGFPFWNTLKSYGIMPIYDLYMVKNSLLHQKGIGFFIPGGMKTKQKDWYPYMLHHHAGDAFSHYMGRQVSLDILYSFGHFDFWKGSSSFYNMDSPYYGAFYGGYAVFPQDQNWIYGFDEDGNIDMEEIKKVPMFDQTYLVLPSIGLPTGKGIFRTKIKNIRYGQSYMREKDWVRIDAEIETNAPTHQAARTNYPGYVQYGKPHNSYYQGQDYPIISLKGRIYVKYFEEYQGTFFLYVMARDEKILDECDQNFLSHAFIGMAGT</sequence>